<dbReference type="RefSeq" id="WP_048193179.1">
    <property type="nucleotide sequence ID" value="NZ_CAAGSM010000007.1"/>
</dbReference>
<dbReference type="Pfam" id="PF01890">
    <property type="entry name" value="CbiG_C"/>
    <property type="match status" value="1"/>
</dbReference>
<dbReference type="OrthoDB" id="121172at2157"/>
<dbReference type="InterPro" id="IPR052553">
    <property type="entry name" value="CbiG_hydrolase"/>
</dbReference>
<gene>
    <name evidence="2" type="ORF">LI82_01410</name>
</gene>
<dbReference type="InterPro" id="IPR002750">
    <property type="entry name" value="CobE/GbiG_C"/>
</dbReference>
<dbReference type="InterPro" id="IPR036518">
    <property type="entry name" value="CobE/GbiG_C_sf"/>
</dbReference>
<protein>
    <submittedName>
        <fullName evidence="2">Cobalamin biosynthesis protein</fullName>
    </submittedName>
</protein>
<feature type="domain" description="CobE/GbiG C-terminal" evidence="1">
    <location>
        <begin position="3"/>
        <end position="116"/>
    </location>
</feature>
<dbReference type="Proteomes" id="UP000029859">
    <property type="component" value="Unassembled WGS sequence"/>
</dbReference>
<name>A0A099T2M5_METMT</name>
<dbReference type="PANTHER" id="PTHR37477:SF1">
    <property type="entry name" value="COBALT-PRECORRIN-5A HYDROLASE"/>
    <property type="match status" value="1"/>
</dbReference>
<evidence type="ECO:0000313" key="3">
    <source>
        <dbReference type="Proteomes" id="UP000029859"/>
    </source>
</evidence>
<comment type="caution">
    <text evidence="2">The sequence shown here is derived from an EMBL/GenBank/DDBJ whole genome shotgun (WGS) entry which is preliminary data.</text>
</comment>
<organism evidence="2 3">
    <name type="scientific">Methanococcoides methylutens</name>
    <dbReference type="NCBI Taxonomy" id="2226"/>
    <lineage>
        <taxon>Archaea</taxon>
        <taxon>Methanobacteriati</taxon>
        <taxon>Methanobacteriota</taxon>
        <taxon>Stenosarchaea group</taxon>
        <taxon>Methanomicrobia</taxon>
        <taxon>Methanosarcinales</taxon>
        <taxon>Methanosarcinaceae</taxon>
        <taxon>Methanococcoides</taxon>
    </lineage>
</organism>
<sequence>MYFGIGARRGVSSEEVIDAVKHALNEVGRDESEIKMFASSTLKENETGLIEAIDKMGFEIKFLPNDVLNAFEVPSDSQASRFGLKGVAEPAALALSDNKKLILEKKVYGRITIAIAE</sequence>
<dbReference type="Gene3D" id="3.30.420.180">
    <property type="entry name" value="CobE/GbiG C-terminal domain"/>
    <property type="match status" value="1"/>
</dbReference>
<keyword evidence="3" id="KW-1185">Reference proteome</keyword>
<accession>A0A099T2M5</accession>
<evidence type="ECO:0000313" key="2">
    <source>
        <dbReference type="EMBL" id="KGK99440.1"/>
    </source>
</evidence>
<proteinExistence type="predicted"/>
<dbReference type="GO" id="GO:0009236">
    <property type="term" value="P:cobalamin biosynthetic process"/>
    <property type="evidence" value="ECO:0007669"/>
    <property type="project" value="InterPro"/>
</dbReference>
<dbReference type="PANTHER" id="PTHR37477">
    <property type="entry name" value="COBALT-PRECORRIN-5A HYDROLASE"/>
    <property type="match status" value="1"/>
</dbReference>
<dbReference type="EMBL" id="JRHO01000005">
    <property type="protein sequence ID" value="KGK99440.1"/>
    <property type="molecule type" value="Genomic_DNA"/>
</dbReference>
<dbReference type="AlphaFoldDB" id="A0A099T2M5"/>
<dbReference type="SUPFAM" id="SSF159664">
    <property type="entry name" value="CobE/GbiG C-terminal domain-like"/>
    <property type="match status" value="1"/>
</dbReference>
<evidence type="ECO:0000259" key="1">
    <source>
        <dbReference type="Pfam" id="PF01890"/>
    </source>
</evidence>
<reference evidence="2 3" key="1">
    <citation type="submission" date="2014-09" db="EMBL/GenBank/DDBJ databases">
        <title>Draft genome sequence of an obligately methylotrophic methanogen, Methanococcoides methylutens, isolated from marine sediment.</title>
        <authorList>
            <person name="Guan Y."/>
            <person name="Ngugi D.K."/>
            <person name="Blom J."/>
            <person name="Ali S."/>
            <person name="Ferry J.G."/>
            <person name="Stingl U."/>
        </authorList>
    </citation>
    <scope>NUCLEOTIDE SEQUENCE [LARGE SCALE GENOMIC DNA]</scope>
    <source>
        <strain evidence="2 3">DSM 2657</strain>
    </source>
</reference>